<dbReference type="PROSITE" id="PS51257">
    <property type="entry name" value="PROKAR_LIPOPROTEIN"/>
    <property type="match status" value="1"/>
</dbReference>
<evidence type="ECO:0000256" key="9">
    <source>
        <dbReference type="SAM" id="MobiDB-lite"/>
    </source>
</evidence>
<evidence type="ECO:0000313" key="14">
    <source>
        <dbReference type="RefSeq" id="XP_019619565.1"/>
    </source>
</evidence>
<name>A0A6P4XSE6_BRABE</name>
<reference evidence="14" key="1">
    <citation type="submission" date="2025-08" db="UniProtKB">
        <authorList>
            <consortium name="RefSeq"/>
        </authorList>
    </citation>
    <scope>IDENTIFICATION</scope>
    <source>
        <tissue evidence="14">Gonad</tissue>
    </source>
</reference>
<keyword evidence="5 10" id="KW-1133">Transmembrane helix</keyword>
<feature type="signal peptide" evidence="11">
    <location>
        <begin position="1"/>
        <end position="26"/>
    </location>
</feature>
<feature type="region of interest" description="Disordered" evidence="9">
    <location>
        <begin position="47"/>
        <end position="86"/>
    </location>
</feature>
<evidence type="ECO:0000256" key="1">
    <source>
        <dbReference type="ARBA" id="ARBA00004141"/>
    </source>
</evidence>
<evidence type="ECO:0000256" key="4">
    <source>
        <dbReference type="ARBA" id="ARBA00022729"/>
    </source>
</evidence>
<dbReference type="InterPro" id="IPR050932">
    <property type="entry name" value="TM2D1-3-like"/>
</dbReference>
<evidence type="ECO:0000313" key="13">
    <source>
        <dbReference type="Proteomes" id="UP000515135"/>
    </source>
</evidence>
<dbReference type="OrthoDB" id="10257855at2759"/>
<feature type="transmembrane region" description="Helical" evidence="10">
    <location>
        <begin position="233"/>
        <end position="255"/>
    </location>
</feature>
<feature type="domain" description="TM2" evidence="12">
    <location>
        <begin position="200"/>
        <end position="247"/>
    </location>
</feature>
<evidence type="ECO:0000256" key="10">
    <source>
        <dbReference type="SAM" id="Phobius"/>
    </source>
</evidence>
<dbReference type="PANTHER" id="PTHR21016">
    <property type="entry name" value="BETA-AMYLOID BINDING PROTEIN-RELATED"/>
    <property type="match status" value="1"/>
</dbReference>
<comment type="subcellular location">
    <subcellularLocation>
        <location evidence="1">Membrane</location>
        <topology evidence="1">Multi-pass membrane protein</topology>
    </subcellularLocation>
</comment>
<dbReference type="GeneID" id="109466298"/>
<dbReference type="GO" id="GO:0016020">
    <property type="term" value="C:membrane"/>
    <property type="evidence" value="ECO:0007669"/>
    <property type="project" value="UniProtKB-SubCell"/>
</dbReference>
<sequence>MAVGRRKLQILSLFFVFLGCLRAAESEQPKIGGTESSPQHPVTLITADANATSSDDKGTRPSNTTLTDNPTTPPTGVQTSHGPTDGPPTCPSNARCSVLAAQCVTCTYNSSCVYGTDITLQCQIRDGIQCVGPTAFTRSMKCQFCYQTADTEHDCTHSTDCKVISTPRERFQANCTVKEYVFCFGARTFPKSLECNWTSGYRWSTALILSITLGGFGVDRFYLGQWREGLGKLFSFGGLGVWTLVDVLLIAVGYLGPSDGSLYIY</sequence>
<organism evidence="13 14">
    <name type="scientific">Branchiostoma belcheri</name>
    <name type="common">Amphioxus</name>
    <dbReference type="NCBI Taxonomy" id="7741"/>
    <lineage>
        <taxon>Eukaryota</taxon>
        <taxon>Metazoa</taxon>
        <taxon>Chordata</taxon>
        <taxon>Cephalochordata</taxon>
        <taxon>Leptocardii</taxon>
        <taxon>Amphioxiformes</taxon>
        <taxon>Branchiostomatidae</taxon>
        <taxon>Branchiostoma</taxon>
    </lineage>
</organism>
<dbReference type="RefSeq" id="XP_019619565.1">
    <property type="nucleotide sequence ID" value="XM_019764006.1"/>
</dbReference>
<evidence type="ECO:0000256" key="7">
    <source>
        <dbReference type="ARBA" id="ARBA00023180"/>
    </source>
</evidence>
<keyword evidence="6 10" id="KW-0472">Membrane</keyword>
<evidence type="ECO:0000256" key="8">
    <source>
        <dbReference type="ARBA" id="ARBA00040897"/>
    </source>
</evidence>
<protein>
    <recommendedName>
        <fullName evidence="8">TM2 domain-containing protein 3</fullName>
    </recommendedName>
</protein>
<dbReference type="Pfam" id="PF05154">
    <property type="entry name" value="TM2"/>
    <property type="match status" value="1"/>
</dbReference>
<evidence type="ECO:0000256" key="6">
    <source>
        <dbReference type="ARBA" id="ARBA00023136"/>
    </source>
</evidence>
<keyword evidence="13" id="KW-1185">Reference proteome</keyword>
<dbReference type="InterPro" id="IPR007829">
    <property type="entry name" value="TM2"/>
</dbReference>
<evidence type="ECO:0000256" key="3">
    <source>
        <dbReference type="ARBA" id="ARBA00022692"/>
    </source>
</evidence>
<dbReference type="AlphaFoldDB" id="A0A6P4XSE6"/>
<evidence type="ECO:0000259" key="12">
    <source>
        <dbReference type="Pfam" id="PF05154"/>
    </source>
</evidence>
<dbReference type="Proteomes" id="UP000515135">
    <property type="component" value="Unplaced"/>
</dbReference>
<gene>
    <name evidence="14" type="primary">LOC109466298</name>
</gene>
<evidence type="ECO:0000256" key="11">
    <source>
        <dbReference type="SAM" id="SignalP"/>
    </source>
</evidence>
<accession>A0A6P4XSE6</accession>
<feature type="compositionally biased region" description="Low complexity" evidence="9">
    <location>
        <begin position="61"/>
        <end position="70"/>
    </location>
</feature>
<dbReference type="PANTHER" id="PTHR21016:SF7">
    <property type="entry name" value="TM2 DOMAIN-CONTAINING PROTEIN 3"/>
    <property type="match status" value="1"/>
</dbReference>
<keyword evidence="7" id="KW-0325">Glycoprotein</keyword>
<comment type="similarity">
    <text evidence="2">Belongs to the TM2 family.</text>
</comment>
<dbReference type="KEGG" id="bbel:109466298"/>
<evidence type="ECO:0000256" key="2">
    <source>
        <dbReference type="ARBA" id="ARBA00008284"/>
    </source>
</evidence>
<keyword evidence="4 11" id="KW-0732">Signal</keyword>
<evidence type="ECO:0000256" key="5">
    <source>
        <dbReference type="ARBA" id="ARBA00022989"/>
    </source>
</evidence>
<feature type="chain" id="PRO_5028132416" description="TM2 domain-containing protein 3" evidence="11">
    <location>
        <begin position="27"/>
        <end position="265"/>
    </location>
</feature>
<proteinExistence type="inferred from homology"/>
<keyword evidence="3 10" id="KW-0812">Transmembrane</keyword>